<dbReference type="InterPro" id="IPR006680">
    <property type="entry name" value="Amidohydro-rel"/>
</dbReference>
<comment type="similarity">
    <text evidence="1">Belongs to the metallo-dependent hydrolases superfamily.</text>
</comment>
<reference evidence="4" key="1">
    <citation type="journal article" date="2019" name="Int. J. Syst. Evol. Microbiol.">
        <title>The Global Catalogue of Microorganisms (GCM) 10K type strain sequencing project: providing services to taxonomists for standard genome sequencing and annotation.</title>
        <authorList>
            <consortium name="The Broad Institute Genomics Platform"/>
            <consortium name="The Broad Institute Genome Sequencing Center for Infectious Disease"/>
            <person name="Wu L."/>
            <person name="Ma J."/>
        </authorList>
    </citation>
    <scope>NUCLEOTIDE SEQUENCE [LARGE SCALE GENOMIC DNA]</scope>
    <source>
        <strain evidence="4">CGMCC 4.7106</strain>
    </source>
</reference>
<protein>
    <submittedName>
        <fullName evidence="3">Amidohydrolase family protein</fullName>
    </submittedName>
</protein>
<accession>A0ABW5D8N2</accession>
<dbReference type="InterPro" id="IPR032466">
    <property type="entry name" value="Metal_Hydrolase"/>
</dbReference>
<dbReference type="EMBL" id="JBHUIT010000012">
    <property type="protein sequence ID" value="MFD2256749.1"/>
    <property type="molecule type" value="Genomic_DNA"/>
</dbReference>
<evidence type="ECO:0000313" key="3">
    <source>
        <dbReference type="EMBL" id="MFD2256749.1"/>
    </source>
</evidence>
<proteinExistence type="inferred from homology"/>
<dbReference type="PANTHER" id="PTHR43569">
    <property type="entry name" value="AMIDOHYDROLASE"/>
    <property type="match status" value="1"/>
</dbReference>
<name>A0ABW5D8N2_9BACT</name>
<dbReference type="Pfam" id="PF04909">
    <property type="entry name" value="Amidohydro_2"/>
    <property type="match status" value="1"/>
</dbReference>
<dbReference type="InterPro" id="IPR052350">
    <property type="entry name" value="Metallo-dep_Lactonases"/>
</dbReference>
<dbReference type="Proteomes" id="UP001597375">
    <property type="component" value="Unassembled WGS sequence"/>
</dbReference>
<dbReference type="SUPFAM" id="SSF51556">
    <property type="entry name" value="Metallo-dependent hydrolases"/>
    <property type="match status" value="1"/>
</dbReference>
<evidence type="ECO:0000259" key="2">
    <source>
        <dbReference type="Pfam" id="PF04909"/>
    </source>
</evidence>
<keyword evidence="4" id="KW-1185">Reference proteome</keyword>
<sequence length="275" mass="30960">MIDSHHHLWNYSVEEYDWIPTGSPLAQNQLLPELEAVTAEAGVTGTVVVQARQVIEESDALLELADASDVIKAVVGWVPLIDENVADDLERLSPASKFKGVRHVLQGEPDEYFLRDDFHRGLAKLPDYDLIYDLLIFQRQLPVATQLVDRQPDLPIVLNHLAKPEARDGRIEPAWREGMKELAKRENVIGVKFSALLTEFPEGEGNHETVAAYFQETLEIFGADKVMFGTDWPVCLLRTTYKEWTDSILRLTASLSASDREAIFKGNATRCYNIG</sequence>
<comment type="caution">
    <text evidence="3">The sequence shown here is derived from an EMBL/GenBank/DDBJ whole genome shotgun (WGS) entry which is preliminary data.</text>
</comment>
<dbReference type="RefSeq" id="WP_386820038.1">
    <property type="nucleotide sequence ID" value="NZ_JBHUIT010000012.1"/>
</dbReference>
<dbReference type="Gene3D" id="3.20.20.140">
    <property type="entry name" value="Metal-dependent hydrolases"/>
    <property type="match status" value="1"/>
</dbReference>
<feature type="domain" description="Amidohydrolase-related" evidence="2">
    <location>
        <begin position="2"/>
        <end position="273"/>
    </location>
</feature>
<gene>
    <name evidence="3" type="ORF">ACFSSA_08680</name>
</gene>
<dbReference type="PANTHER" id="PTHR43569:SF2">
    <property type="entry name" value="AMIDOHYDROLASE-RELATED DOMAIN-CONTAINING PROTEIN"/>
    <property type="match status" value="1"/>
</dbReference>
<organism evidence="3 4">
    <name type="scientific">Luteolibacter algae</name>
    <dbReference type="NCBI Taxonomy" id="454151"/>
    <lineage>
        <taxon>Bacteria</taxon>
        <taxon>Pseudomonadati</taxon>
        <taxon>Verrucomicrobiota</taxon>
        <taxon>Verrucomicrobiia</taxon>
        <taxon>Verrucomicrobiales</taxon>
        <taxon>Verrucomicrobiaceae</taxon>
        <taxon>Luteolibacter</taxon>
    </lineage>
</organism>
<evidence type="ECO:0000313" key="4">
    <source>
        <dbReference type="Proteomes" id="UP001597375"/>
    </source>
</evidence>
<evidence type="ECO:0000256" key="1">
    <source>
        <dbReference type="ARBA" id="ARBA00038310"/>
    </source>
</evidence>